<accession>A0A0F9MJT6</accession>
<protein>
    <submittedName>
        <fullName evidence="1">Uncharacterized protein</fullName>
    </submittedName>
</protein>
<proteinExistence type="predicted"/>
<dbReference type="EMBL" id="LAZR01005486">
    <property type="protein sequence ID" value="KKM99526.1"/>
    <property type="molecule type" value="Genomic_DNA"/>
</dbReference>
<evidence type="ECO:0000313" key="1">
    <source>
        <dbReference type="EMBL" id="KKM99526.1"/>
    </source>
</evidence>
<organism evidence="1">
    <name type="scientific">marine sediment metagenome</name>
    <dbReference type="NCBI Taxonomy" id="412755"/>
    <lineage>
        <taxon>unclassified sequences</taxon>
        <taxon>metagenomes</taxon>
        <taxon>ecological metagenomes</taxon>
    </lineage>
</organism>
<name>A0A0F9MJT6_9ZZZZ</name>
<gene>
    <name evidence="1" type="ORF">LCGC14_1146900</name>
</gene>
<reference evidence="1" key="1">
    <citation type="journal article" date="2015" name="Nature">
        <title>Complex archaea that bridge the gap between prokaryotes and eukaryotes.</title>
        <authorList>
            <person name="Spang A."/>
            <person name="Saw J.H."/>
            <person name="Jorgensen S.L."/>
            <person name="Zaremba-Niedzwiedzka K."/>
            <person name="Martijn J."/>
            <person name="Lind A.E."/>
            <person name="van Eijk R."/>
            <person name="Schleper C."/>
            <person name="Guy L."/>
            <person name="Ettema T.J."/>
        </authorList>
    </citation>
    <scope>NUCLEOTIDE SEQUENCE</scope>
</reference>
<dbReference type="AlphaFoldDB" id="A0A0F9MJT6"/>
<sequence>MRFTVILDNGLYQELQRLRGERIQKEGKSLPLSSLVRELLRLGLETLKAKVK</sequence>
<comment type="caution">
    <text evidence="1">The sequence shown here is derived from an EMBL/GenBank/DDBJ whole genome shotgun (WGS) entry which is preliminary data.</text>
</comment>